<dbReference type="Gene3D" id="1.25.40.10">
    <property type="entry name" value="Tetratricopeptide repeat domain"/>
    <property type="match status" value="2"/>
</dbReference>
<dbReference type="Pfam" id="PF13181">
    <property type="entry name" value="TPR_8"/>
    <property type="match status" value="1"/>
</dbReference>
<keyword evidence="1" id="KW-0677">Repeat</keyword>
<dbReference type="RefSeq" id="WP_348263080.1">
    <property type="nucleotide sequence ID" value="NZ_CP121196.1"/>
</dbReference>
<dbReference type="PROSITE" id="PS50005">
    <property type="entry name" value="TPR"/>
    <property type="match status" value="5"/>
</dbReference>
<name>A0AAU7DLA4_9BACT</name>
<sequence length="411" mass="45420">MPRLLVGSGDEKKGRRVKLIARTRLPLLLFFIATFLAAQTVDLRQSAIALEQQGKLAESEQAWRGLLKSHPSDPEPYAHLGLLEARQEHYKEAIPFYRKALALKPNMPGLRLNLALALFKAGDLKAAVPELNLLYKNAPPKSPEAMRYAILLGMAHYGLSQYVEAAPFLKTAADADPQNLPIRLALAHSYLWSKQYSRVLDVYHEILNLDPDSAEADMLAGEALDEMSDTSGAIEMFRKAVKAKPSEPNVHFGLGYLLWSQKQYAEAIPEFQAELANDPNHAQSLLYIADAKIQMNQPEDAAQLLEKSVKLDPSMGLAHLDLGILAASDGHNDDALREFLTAEKLTPNDVNVHWRLGRLYRAMGRKEEAKAELDKASTITRSADQELYKKISGGQAKPPAQAPSSSSTPDK</sequence>
<feature type="compositionally biased region" description="Low complexity" evidence="4">
    <location>
        <begin position="392"/>
        <end position="411"/>
    </location>
</feature>
<dbReference type="PROSITE" id="PS50293">
    <property type="entry name" value="TPR_REGION"/>
    <property type="match status" value="1"/>
</dbReference>
<feature type="repeat" description="TPR" evidence="3">
    <location>
        <begin position="248"/>
        <end position="281"/>
    </location>
</feature>
<keyword evidence="2 3" id="KW-0802">TPR repeat</keyword>
<accession>A0AAU7DLA4</accession>
<gene>
    <name evidence="5" type="ORF">P8935_00655</name>
</gene>
<reference evidence="5" key="1">
    <citation type="submission" date="2023-03" db="EMBL/GenBank/DDBJ databases">
        <title>Edaphobacter sp.</title>
        <authorList>
            <person name="Huber K.J."/>
            <person name="Papendorf J."/>
            <person name="Pilke C."/>
            <person name="Bunk B."/>
            <person name="Sproeer C."/>
            <person name="Pester M."/>
        </authorList>
    </citation>
    <scope>NUCLEOTIDE SEQUENCE</scope>
    <source>
        <strain evidence="5">DSM 110680</strain>
    </source>
</reference>
<dbReference type="InterPro" id="IPR050498">
    <property type="entry name" value="Ycf3"/>
</dbReference>
<feature type="region of interest" description="Disordered" evidence="4">
    <location>
        <begin position="384"/>
        <end position="411"/>
    </location>
</feature>
<evidence type="ECO:0000256" key="1">
    <source>
        <dbReference type="ARBA" id="ARBA00022737"/>
    </source>
</evidence>
<evidence type="ECO:0000256" key="2">
    <source>
        <dbReference type="ARBA" id="ARBA00022803"/>
    </source>
</evidence>
<evidence type="ECO:0000256" key="3">
    <source>
        <dbReference type="PROSITE-ProRule" id="PRU00339"/>
    </source>
</evidence>
<feature type="repeat" description="TPR" evidence="3">
    <location>
        <begin position="214"/>
        <end position="247"/>
    </location>
</feature>
<proteinExistence type="predicted"/>
<dbReference type="SMART" id="SM00028">
    <property type="entry name" value="TPR"/>
    <property type="match status" value="10"/>
</dbReference>
<feature type="repeat" description="TPR" evidence="3">
    <location>
        <begin position="74"/>
        <end position="107"/>
    </location>
</feature>
<evidence type="ECO:0000256" key="4">
    <source>
        <dbReference type="SAM" id="MobiDB-lite"/>
    </source>
</evidence>
<dbReference type="PANTHER" id="PTHR44858">
    <property type="entry name" value="TETRATRICOPEPTIDE REPEAT PROTEIN 6"/>
    <property type="match status" value="1"/>
</dbReference>
<evidence type="ECO:0000313" key="5">
    <source>
        <dbReference type="EMBL" id="XBH17855.1"/>
    </source>
</evidence>
<dbReference type="InterPro" id="IPR011990">
    <property type="entry name" value="TPR-like_helical_dom_sf"/>
</dbReference>
<dbReference type="AlphaFoldDB" id="A0AAU7DLA4"/>
<dbReference type="InterPro" id="IPR019734">
    <property type="entry name" value="TPR_rpt"/>
</dbReference>
<feature type="repeat" description="TPR" evidence="3">
    <location>
        <begin position="180"/>
        <end position="213"/>
    </location>
</feature>
<dbReference type="EMBL" id="CP121196">
    <property type="protein sequence ID" value="XBH17855.1"/>
    <property type="molecule type" value="Genomic_DNA"/>
</dbReference>
<protein>
    <submittedName>
        <fullName evidence="5">Tetratricopeptide repeat protein</fullName>
    </submittedName>
</protein>
<dbReference type="SUPFAM" id="SSF48452">
    <property type="entry name" value="TPR-like"/>
    <property type="match status" value="2"/>
</dbReference>
<dbReference type="Pfam" id="PF13432">
    <property type="entry name" value="TPR_16"/>
    <property type="match status" value="4"/>
</dbReference>
<feature type="repeat" description="TPR" evidence="3">
    <location>
        <begin position="282"/>
        <end position="315"/>
    </location>
</feature>
<organism evidence="5">
    <name type="scientific">Telmatobacter sp. DSM 110680</name>
    <dbReference type="NCBI Taxonomy" id="3036704"/>
    <lineage>
        <taxon>Bacteria</taxon>
        <taxon>Pseudomonadati</taxon>
        <taxon>Acidobacteriota</taxon>
        <taxon>Terriglobia</taxon>
        <taxon>Terriglobales</taxon>
        <taxon>Acidobacteriaceae</taxon>
        <taxon>Telmatobacter</taxon>
    </lineage>
</organism>
<dbReference type="PANTHER" id="PTHR44858:SF1">
    <property type="entry name" value="UDP-N-ACETYLGLUCOSAMINE--PEPTIDE N-ACETYLGLUCOSAMINYLTRANSFERASE SPINDLY-RELATED"/>
    <property type="match status" value="1"/>
</dbReference>